<reference evidence="2 3" key="1">
    <citation type="submission" date="2007-07" db="EMBL/GenBank/DDBJ databases">
        <title>Complete sequence of chromosome of Xanthobacter autotrophicus Py2.</title>
        <authorList>
            <consortium name="US DOE Joint Genome Institute"/>
            <person name="Copeland A."/>
            <person name="Lucas S."/>
            <person name="Lapidus A."/>
            <person name="Barry K."/>
            <person name="Glavina del Rio T."/>
            <person name="Hammon N."/>
            <person name="Israni S."/>
            <person name="Dalin E."/>
            <person name="Tice H."/>
            <person name="Pitluck S."/>
            <person name="Sims D."/>
            <person name="Brettin T."/>
            <person name="Bruce D."/>
            <person name="Detter J.C."/>
            <person name="Han C."/>
            <person name="Tapia R."/>
            <person name="Brainard J."/>
            <person name="Schmutz J."/>
            <person name="Larimer F."/>
            <person name="Land M."/>
            <person name="Hauser L."/>
            <person name="Kyrpides N."/>
            <person name="Kim E."/>
            <person name="Ensigns S.A."/>
            <person name="Richardson P."/>
        </authorList>
    </citation>
    <scope>NUCLEOTIDE SEQUENCE [LARGE SCALE GENOMIC DNA]</scope>
    <source>
        <strain evidence="3">ATCC BAA-1158 / Py2</strain>
    </source>
</reference>
<keyword evidence="1" id="KW-0812">Transmembrane</keyword>
<evidence type="ECO:0000313" key="3">
    <source>
        <dbReference type="Proteomes" id="UP000002417"/>
    </source>
</evidence>
<dbReference type="Proteomes" id="UP000002417">
    <property type="component" value="Chromosome"/>
</dbReference>
<dbReference type="OrthoDB" id="7988398at2"/>
<keyword evidence="1" id="KW-1133">Transmembrane helix</keyword>
<dbReference type="HOGENOM" id="CLU_109784_0_0_5"/>
<proteinExistence type="predicted"/>
<evidence type="ECO:0000256" key="1">
    <source>
        <dbReference type="SAM" id="Phobius"/>
    </source>
</evidence>
<keyword evidence="1" id="KW-0472">Membrane</keyword>
<organism evidence="2 3">
    <name type="scientific">Xanthobacter autotrophicus (strain ATCC BAA-1158 / Py2)</name>
    <dbReference type="NCBI Taxonomy" id="78245"/>
    <lineage>
        <taxon>Bacteria</taxon>
        <taxon>Pseudomonadati</taxon>
        <taxon>Pseudomonadota</taxon>
        <taxon>Alphaproteobacteria</taxon>
        <taxon>Hyphomicrobiales</taxon>
        <taxon>Xanthobacteraceae</taxon>
        <taxon>Xanthobacter</taxon>
    </lineage>
</organism>
<protein>
    <submittedName>
        <fullName evidence="2">Uncharacterized protein</fullName>
    </submittedName>
</protein>
<evidence type="ECO:0000313" key="2">
    <source>
        <dbReference type="EMBL" id="ABS68971.1"/>
    </source>
</evidence>
<feature type="transmembrane region" description="Helical" evidence="1">
    <location>
        <begin position="133"/>
        <end position="158"/>
    </location>
</feature>
<dbReference type="AlphaFoldDB" id="A7ILS8"/>
<dbReference type="KEGG" id="xau:Xaut_3746"/>
<accession>A7ILS8</accession>
<feature type="transmembrane region" description="Helical" evidence="1">
    <location>
        <begin position="28"/>
        <end position="46"/>
    </location>
</feature>
<feature type="transmembrane region" description="Helical" evidence="1">
    <location>
        <begin position="93"/>
        <end position="113"/>
    </location>
</feature>
<gene>
    <name evidence="2" type="ordered locus">Xaut_3746</name>
</gene>
<keyword evidence="3" id="KW-1185">Reference proteome</keyword>
<sequence>MPERAPESNGTKPGRAALMERALREMRTFLSLFLYLWVLLGLFVLNQALVEREHGGTIAFQGFAMLNAFVLAKVMLVIEALELARWLRNRPVIIVIVYEAVICTFFFLAFHLVERLVMAKLRGHTLVPGELGIGGGGFAGAAIVAVILFVSLLPFFAFKNVTRAIGSDRMRQILFGRSMGANNSGP</sequence>
<dbReference type="EMBL" id="CP000781">
    <property type="protein sequence ID" value="ABS68971.1"/>
    <property type="molecule type" value="Genomic_DNA"/>
</dbReference>
<name>A7ILS8_XANP2</name>
<feature type="transmembrane region" description="Helical" evidence="1">
    <location>
        <begin position="58"/>
        <end position="81"/>
    </location>
</feature>
<dbReference type="eggNOG" id="ENOG5032VUR">
    <property type="taxonomic scope" value="Bacteria"/>
</dbReference>